<evidence type="ECO:0000256" key="1">
    <source>
        <dbReference type="SAM" id="MobiDB-lite"/>
    </source>
</evidence>
<evidence type="ECO:0000313" key="3">
    <source>
        <dbReference type="EMBL" id="POY75851.1"/>
    </source>
</evidence>
<reference evidence="3 4" key="1">
    <citation type="journal article" date="2018" name="Front. Microbiol.">
        <title>Prospects for Fungal Bioremediation of Acidic Radioactive Waste Sites: Characterization and Genome Sequence of Rhodotorula taiwanensis MD1149.</title>
        <authorList>
            <person name="Tkavc R."/>
            <person name="Matrosova V.Y."/>
            <person name="Grichenko O.E."/>
            <person name="Gostincar C."/>
            <person name="Volpe R.P."/>
            <person name="Klimenkova P."/>
            <person name="Gaidamakova E.K."/>
            <person name="Zhou C.E."/>
            <person name="Stewart B.J."/>
            <person name="Lyman M.G."/>
            <person name="Malfatti S.A."/>
            <person name="Rubinfeld B."/>
            <person name="Courtot M."/>
            <person name="Singh J."/>
            <person name="Dalgard C.L."/>
            <person name="Hamilton T."/>
            <person name="Frey K.G."/>
            <person name="Gunde-Cimerman N."/>
            <person name="Dugan L."/>
            <person name="Daly M.J."/>
        </authorList>
    </citation>
    <scope>NUCLEOTIDE SEQUENCE [LARGE SCALE GENOMIC DNA]</scope>
    <source>
        <strain evidence="3 4">MD1149</strain>
    </source>
</reference>
<dbReference type="PANTHER" id="PTHR15955:SF10">
    <property type="entry name" value="DUF1115 DOMAIN PROTEIN (AFU_ORTHOLOGUE AFUA_5G14750)"/>
    <property type="match status" value="1"/>
</dbReference>
<comment type="caution">
    <text evidence="3">The sequence shown here is derived from an EMBL/GenBank/DDBJ whole genome shotgun (WGS) entry which is preliminary data.</text>
</comment>
<dbReference type="Pfam" id="PF06544">
    <property type="entry name" value="Prp3_C"/>
    <property type="match status" value="1"/>
</dbReference>
<accession>A0A2S5BGF7</accession>
<evidence type="ECO:0000313" key="4">
    <source>
        <dbReference type="Proteomes" id="UP000237144"/>
    </source>
</evidence>
<gene>
    <name evidence="3" type="ORF">BMF94_0933</name>
</gene>
<name>A0A2S5BGF7_9BASI</name>
<dbReference type="OrthoDB" id="432412at2759"/>
<dbReference type="Proteomes" id="UP000237144">
    <property type="component" value="Unassembled WGS sequence"/>
</dbReference>
<sequence length="348" mass="37837">MPALLARTALATHLETVELIQGLFPGDDELVLSDRTASFLPTLRDWIEAGADEDNDPITQYDAPDELGLTIQLALDQQDAETAYALPLVVRLPLLVLPQPSAPDPALVLRDGAPLAQIHAVQPSWMSRTSHDQLVGALSALTSGPGSADFASNVDLLLATIDQIRSMTPALLPAPTEAPLPPSKPARGKRRRPPTGVDEPEYRVWFWFPSLSTREKRDDMVNWAPEYNLTGFVLAGKPALLCVEGTESNVQAYLSDIKANSWADIPSFQKKVSERFRTPLLPPLDEVDSTPTDPTVHRLFTSMDEITSLIPRGGYRGHKPEMGDVRDFLTAKGLGTAFGEVVGGGQFS</sequence>
<protein>
    <recommendedName>
        <fullName evidence="2">Small nuclear ribonucleoprotein Prp3 C-terminal domain-containing protein</fullName>
    </recommendedName>
</protein>
<dbReference type="CDD" id="cd24163">
    <property type="entry name" value="RWDD2_C"/>
    <property type="match status" value="1"/>
</dbReference>
<dbReference type="AlphaFoldDB" id="A0A2S5BGF7"/>
<dbReference type="PANTHER" id="PTHR15955">
    <property type="entry name" value="RWD DOMAIN CONTAINING PROTEIN 2"/>
    <property type="match status" value="1"/>
</dbReference>
<organism evidence="3 4">
    <name type="scientific">Rhodotorula taiwanensis</name>
    <dbReference type="NCBI Taxonomy" id="741276"/>
    <lineage>
        <taxon>Eukaryota</taxon>
        <taxon>Fungi</taxon>
        <taxon>Dikarya</taxon>
        <taxon>Basidiomycota</taxon>
        <taxon>Pucciniomycotina</taxon>
        <taxon>Microbotryomycetes</taxon>
        <taxon>Sporidiobolales</taxon>
        <taxon>Sporidiobolaceae</taxon>
        <taxon>Rhodotorula</taxon>
    </lineage>
</organism>
<dbReference type="InterPro" id="IPR059181">
    <property type="entry name" value="RWDD2A-B_C"/>
</dbReference>
<keyword evidence="4" id="KW-1185">Reference proteome</keyword>
<dbReference type="EMBL" id="PJQD01000009">
    <property type="protein sequence ID" value="POY75851.1"/>
    <property type="molecule type" value="Genomic_DNA"/>
</dbReference>
<dbReference type="PIRSF" id="PIRSF038021">
    <property type="entry name" value="UCP038021_RWDD2"/>
    <property type="match status" value="1"/>
</dbReference>
<dbReference type="STRING" id="741276.A0A2S5BGF7"/>
<dbReference type="InterPro" id="IPR017359">
    <property type="entry name" value="Phi-like"/>
</dbReference>
<evidence type="ECO:0000259" key="2">
    <source>
        <dbReference type="Pfam" id="PF06544"/>
    </source>
</evidence>
<dbReference type="InterPro" id="IPR010541">
    <property type="entry name" value="Prp3_C"/>
</dbReference>
<feature type="region of interest" description="Disordered" evidence="1">
    <location>
        <begin position="172"/>
        <end position="196"/>
    </location>
</feature>
<proteinExistence type="predicted"/>
<feature type="domain" description="Small nuclear ribonucleoprotein Prp3 C-terminal" evidence="2">
    <location>
        <begin position="205"/>
        <end position="269"/>
    </location>
</feature>